<proteinExistence type="predicted"/>
<name>A0A4P9VY77_9FUNG</name>
<feature type="compositionally biased region" description="Basic and acidic residues" evidence="1">
    <location>
        <begin position="496"/>
        <end position="505"/>
    </location>
</feature>
<evidence type="ECO:0000313" key="3">
    <source>
        <dbReference type="Proteomes" id="UP000269721"/>
    </source>
</evidence>
<evidence type="ECO:0000313" key="2">
    <source>
        <dbReference type="EMBL" id="RKO84731.1"/>
    </source>
</evidence>
<reference evidence="3" key="1">
    <citation type="journal article" date="2018" name="Nat. Microbiol.">
        <title>Leveraging single-cell genomics to expand the fungal tree of life.</title>
        <authorList>
            <person name="Ahrendt S.R."/>
            <person name="Quandt C.A."/>
            <person name="Ciobanu D."/>
            <person name="Clum A."/>
            <person name="Salamov A."/>
            <person name="Andreopoulos B."/>
            <person name="Cheng J.F."/>
            <person name="Woyke T."/>
            <person name="Pelin A."/>
            <person name="Henrissat B."/>
            <person name="Reynolds N.K."/>
            <person name="Benny G.L."/>
            <person name="Smith M.E."/>
            <person name="James T.Y."/>
            <person name="Grigoriev I.V."/>
        </authorList>
    </citation>
    <scope>NUCLEOTIDE SEQUENCE [LARGE SCALE GENOMIC DNA]</scope>
</reference>
<organism evidence="2 3">
    <name type="scientific">Blyttiomyces helicus</name>
    <dbReference type="NCBI Taxonomy" id="388810"/>
    <lineage>
        <taxon>Eukaryota</taxon>
        <taxon>Fungi</taxon>
        <taxon>Fungi incertae sedis</taxon>
        <taxon>Chytridiomycota</taxon>
        <taxon>Chytridiomycota incertae sedis</taxon>
        <taxon>Chytridiomycetes</taxon>
        <taxon>Chytridiomycetes incertae sedis</taxon>
        <taxon>Blyttiomyces</taxon>
    </lineage>
</organism>
<feature type="region of interest" description="Disordered" evidence="1">
    <location>
        <begin position="441"/>
        <end position="505"/>
    </location>
</feature>
<dbReference type="EMBL" id="KZ999788">
    <property type="protein sequence ID" value="RKO84731.1"/>
    <property type="molecule type" value="Genomic_DNA"/>
</dbReference>
<dbReference type="OrthoDB" id="20828at2759"/>
<dbReference type="Proteomes" id="UP000269721">
    <property type="component" value="Unassembled WGS sequence"/>
</dbReference>
<evidence type="ECO:0000256" key="1">
    <source>
        <dbReference type="SAM" id="MobiDB-lite"/>
    </source>
</evidence>
<protein>
    <submittedName>
        <fullName evidence="2">Uncharacterized protein</fullName>
    </submittedName>
</protein>
<keyword evidence="3" id="KW-1185">Reference proteome</keyword>
<feature type="non-terminal residue" evidence="2">
    <location>
        <position position="1"/>
    </location>
</feature>
<feature type="compositionally biased region" description="Basic and acidic residues" evidence="1">
    <location>
        <begin position="467"/>
        <end position="483"/>
    </location>
</feature>
<sequence>WLHGALTAIPDWVATDPHKQFLRPLLAPAEPAELASALASADAGWLRGQGRVAAGLLVSDAAGSPLVLDPLVGAAAPETVTAVVDAMDAAAVHGCLLRAAAVLSRCGGSTPAAASAVADLPPADWETAFVTAGRTMSAFAHVVSRLVDRVRILAREPGGPSEVDEIGPLCTALLGQIQWFADRVAVLDIMELCHVPLAEAEAALTFASDNASVAIDALRAGNVTTGAVDDQNSSPFKKALINEMRASLYTRLRLLLCLIPTIIQSPTALHLVPFVQSLVKLLTARIVHGDGTQEPLFEFALDLTGWLMDEVPKANDFNRVLLGCMRDIQPLLVIPKHCASRINRILPFQVHNMYTSTLLAVGSSGAASAPSTALRADLLQPWEWLEDGAGGGGGDEELNDTPISLALFGAAKVPRGGMTFRRMFDAGWMPGVEDVEGPEEVKAGVGGDVKGEWKADGDGEEEEEGEMGTKIKMEFEMEPEPRGLKRKANGDDEGDRLDRSVREKT</sequence>
<gene>
    <name evidence="2" type="ORF">BDK51DRAFT_32802</name>
</gene>
<accession>A0A4P9VY77</accession>
<dbReference type="AlphaFoldDB" id="A0A4P9VY77"/>